<evidence type="ECO:0000313" key="2">
    <source>
        <dbReference type="Proteomes" id="UP001054837"/>
    </source>
</evidence>
<protein>
    <submittedName>
        <fullName evidence="1">Speckle-type POZ protein B</fullName>
    </submittedName>
</protein>
<evidence type="ECO:0000313" key="1">
    <source>
        <dbReference type="EMBL" id="GIY49427.1"/>
    </source>
</evidence>
<feature type="non-terminal residue" evidence="1">
    <location>
        <position position="343"/>
    </location>
</feature>
<proteinExistence type="predicted"/>
<dbReference type="Proteomes" id="UP001054837">
    <property type="component" value="Unassembled WGS sequence"/>
</dbReference>
<sequence length="343" mass="39077">MASDNNSERKGFTITWIIENIKYSTYRFGEDLESPTFVVDTMEETKWCLFLYPIFGVGYIKKDSLLVLQRMPDSKEPPSIKIDCECSLLTADGWVAGYNVRAKEVSKNDSVYQSFNPKCGISADEPEKIFPNGNLTFRFKMWKCSGEISTEGYCTARTFIGVEKKSSTWSIRNFSTLEKGNELMHMINSILNDKPIVTLKFSVTEEDETLQIRFILLDSDVESRCFSIKLSVLDSNGDAVLCGEAVFYYFEKESECLLTLTKKEIMEKKSLYLRDDVLSLLYECNFSNGLVYETIENTNYGWIPHQTANACLPDLNLAENTATTNPSAPSVLKRDIELMLHEN</sequence>
<organism evidence="1 2">
    <name type="scientific">Caerostris darwini</name>
    <dbReference type="NCBI Taxonomy" id="1538125"/>
    <lineage>
        <taxon>Eukaryota</taxon>
        <taxon>Metazoa</taxon>
        <taxon>Ecdysozoa</taxon>
        <taxon>Arthropoda</taxon>
        <taxon>Chelicerata</taxon>
        <taxon>Arachnida</taxon>
        <taxon>Araneae</taxon>
        <taxon>Araneomorphae</taxon>
        <taxon>Entelegynae</taxon>
        <taxon>Araneoidea</taxon>
        <taxon>Araneidae</taxon>
        <taxon>Caerostris</taxon>
    </lineage>
</organism>
<dbReference type="EMBL" id="BPLQ01010223">
    <property type="protein sequence ID" value="GIY49427.1"/>
    <property type="molecule type" value="Genomic_DNA"/>
</dbReference>
<dbReference type="SUPFAM" id="SSF49599">
    <property type="entry name" value="TRAF domain-like"/>
    <property type="match status" value="1"/>
</dbReference>
<reference evidence="1 2" key="1">
    <citation type="submission" date="2021-06" db="EMBL/GenBank/DDBJ databases">
        <title>Caerostris darwini draft genome.</title>
        <authorList>
            <person name="Kono N."/>
            <person name="Arakawa K."/>
        </authorList>
    </citation>
    <scope>NUCLEOTIDE SEQUENCE [LARGE SCALE GENOMIC DNA]</scope>
</reference>
<gene>
    <name evidence="1" type="primary">spop-b_1</name>
    <name evidence="1" type="ORF">CDAR_82051</name>
</gene>
<name>A0AAV4TWN0_9ARAC</name>
<dbReference type="AlphaFoldDB" id="A0AAV4TWN0"/>
<keyword evidence="2" id="KW-1185">Reference proteome</keyword>
<accession>A0AAV4TWN0</accession>
<comment type="caution">
    <text evidence="1">The sequence shown here is derived from an EMBL/GenBank/DDBJ whole genome shotgun (WGS) entry which is preliminary data.</text>
</comment>